<reference evidence="2 4" key="1">
    <citation type="journal article" date="2014" name="BMC Genomics">
        <title>Genome sequence of Anopheles sinensis provides insight into genetics basis of mosquito competence for malaria parasites.</title>
        <authorList>
            <person name="Zhou D."/>
            <person name="Zhang D."/>
            <person name="Ding G."/>
            <person name="Shi L."/>
            <person name="Hou Q."/>
            <person name="Ye Y."/>
            <person name="Xu Y."/>
            <person name="Zhou H."/>
            <person name="Xiong C."/>
            <person name="Li S."/>
            <person name="Yu J."/>
            <person name="Hong S."/>
            <person name="Yu X."/>
            <person name="Zou P."/>
            <person name="Chen C."/>
            <person name="Chang X."/>
            <person name="Wang W."/>
            <person name="Lv Y."/>
            <person name="Sun Y."/>
            <person name="Ma L."/>
            <person name="Shen B."/>
            <person name="Zhu C."/>
        </authorList>
    </citation>
    <scope>NUCLEOTIDE SEQUENCE [LARGE SCALE GENOMIC DNA]</scope>
</reference>
<sequence>MDNTTDKDQTNIPSSINRINPSGQPPTGCESRNLLPVIRNANTIRPRFASGRIRYREQQAARHSMIKHISSLQQSSHSRAGLSMSRMVMASDFV</sequence>
<feature type="compositionally biased region" description="Polar residues" evidence="1">
    <location>
        <begin position="10"/>
        <end position="22"/>
    </location>
</feature>
<keyword evidence="4" id="KW-1185">Reference proteome</keyword>
<feature type="region of interest" description="Disordered" evidence="1">
    <location>
        <begin position="1"/>
        <end position="33"/>
    </location>
</feature>
<dbReference type="VEuPathDB" id="VectorBase:ASIC021172"/>
<dbReference type="EMBL" id="ATLV01026176">
    <property type="status" value="NOT_ANNOTATED_CDS"/>
    <property type="molecule type" value="Genomic_DNA"/>
</dbReference>
<evidence type="ECO:0000313" key="3">
    <source>
        <dbReference type="EnsemblMetazoa" id="ASIC021172-PA"/>
    </source>
</evidence>
<evidence type="ECO:0000313" key="4">
    <source>
        <dbReference type="Proteomes" id="UP000030765"/>
    </source>
</evidence>
<protein>
    <submittedName>
        <fullName evidence="2 3">ABC transporter-like protein</fullName>
    </submittedName>
</protein>
<name>A0A084WRQ0_ANOSI</name>
<dbReference type="Proteomes" id="UP000030765">
    <property type="component" value="Unassembled WGS sequence"/>
</dbReference>
<reference evidence="3" key="2">
    <citation type="submission" date="2020-05" db="UniProtKB">
        <authorList>
            <consortium name="EnsemblMetazoa"/>
        </authorList>
    </citation>
    <scope>IDENTIFICATION</scope>
</reference>
<evidence type="ECO:0000256" key="1">
    <source>
        <dbReference type="SAM" id="MobiDB-lite"/>
    </source>
</evidence>
<evidence type="ECO:0000313" key="2">
    <source>
        <dbReference type="EMBL" id="KFB52894.1"/>
    </source>
</evidence>
<dbReference type="AlphaFoldDB" id="A0A084WRQ0"/>
<gene>
    <name evidence="2" type="ORF">ZHAS_00021172</name>
</gene>
<proteinExistence type="predicted"/>
<accession>A0A084WRQ0</accession>
<dbReference type="EnsemblMetazoa" id="ASIC021172-RA">
    <property type="protein sequence ID" value="ASIC021172-PA"/>
    <property type="gene ID" value="ASIC021172"/>
</dbReference>
<organism evidence="2">
    <name type="scientific">Anopheles sinensis</name>
    <name type="common">Mosquito</name>
    <dbReference type="NCBI Taxonomy" id="74873"/>
    <lineage>
        <taxon>Eukaryota</taxon>
        <taxon>Metazoa</taxon>
        <taxon>Ecdysozoa</taxon>
        <taxon>Arthropoda</taxon>
        <taxon>Hexapoda</taxon>
        <taxon>Insecta</taxon>
        <taxon>Pterygota</taxon>
        <taxon>Neoptera</taxon>
        <taxon>Endopterygota</taxon>
        <taxon>Diptera</taxon>
        <taxon>Nematocera</taxon>
        <taxon>Culicoidea</taxon>
        <taxon>Culicidae</taxon>
        <taxon>Anophelinae</taxon>
        <taxon>Anopheles</taxon>
    </lineage>
</organism>
<dbReference type="EMBL" id="KE525407">
    <property type="protein sequence ID" value="KFB52894.1"/>
    <property type="molecule type" value="Genomic_DNA"/>
</dbReference>